<dbReference type="SUPFAM" id="SSF51556">
    <property type="entry name" value="Metallo-dependent hydrolases"/>
    <property type="match status" value="1"/>
</dbReference>
<evidence type="ECO:0000313" key="2">
    <source>
        <dbReference type="Proteomes" id="UP001589797"/>
    </source>
</evidence>
<comment type="caution">
    <text evidence="1">The sequence shown here is derived from an EMBL/GenBank/DDBJ whole genome shotgun (WGS) entry which is preliminary data.</text>
</comment>
<dbReference type="RefSeq" id="WP_382389280.1">
    <property type="nucleotide sequence ID" value="NZ_JBHLWI010000083.1"/>
</dbReference>
<protein>
    <recommendedName>
        <fullName evidence="3">Membrane dipeptidase (Peptidase family M19)</fullName>
    </recommendedName>
</protein>
<evidence type="ECO:0008006" key="3">
    <source>
        <dbReference type="Google" id="ProtNLM"/>
    </source>
</evidence>
<accession>A0ABV6FYP8</accession>
<sequence length="272" mass="30944">MKTWEHVPLFIGLAHNFNNDLCGHARSLQRLGNLVNQEKNLDIGLAPLGKDVIRELLSQSKGKRILIDLKHMSLASRLEYYKMLEEEYGQENIPLIVSHGALTGTSIAQSRNFSPMMDIFNENDLNFYDEEVIQLVKSNGLFALQMDLNIHADLKKINGFFSSRDYSNQLGKSAQIIWNQLQHFALVCDRNGLFAWGNTCLGTDFDGSIFPFPGVLTAEGLSPLATELEFLANEFLKKDLMNIKENREISPEEIVQRFMFTNTFEFLSGNFK</sequence>
<organism evidence="1 2">
    <name type="scientific">Fontibacter flavus</name>
    <dbReference type="NCBI Taxonomy" id="654838"/>
    <lineage>
        <taxon>Bacteria</taxon>
        <taxon>Pseudomonadati</taxon>
        <taxon>Bacteroidota</taxon>
        <taxon>Cytophagia</taxon>
        <taxon>Cytophagales</taxon>
        <taxon>Cyclobacteriaceae</taxon>
        <taxon>Fontibacter</taxon>
    </lineage>
</organism>
<dbReference type="Proteomes" id="UP001589797">
    <property type="component" value="Unassembled WGS sequence"/>
</dbReference>
<keyword evidence="2" id="KW-1185">Reference proteome</keyword>
<dbReference type="Gene3D" id="3.20.20.140">
    <property type="entry name" value="Metal-dependent hydrolases"/>
    <property type="match status" value="1"/>
</dbReference>
<dbReference type="InterPro" id="IPR032466">
    <property type="entry name" value="Metal_Hydrolase"/>
</dbReference>
<dbReference type="EMBL" id="JBHLWI010000083">
    <property type="protein sequence ID" value="MFC0264702.1"/>
    <property type="molecule type" value="Genomic_DNA"/>
</dbReference>
<proteinExistence type="predicted"/>
<reference evidence="1 2" key="1">
    <citation type="submission" date="2024-09" db="EMBL/GenBank/DDBJ databases">
        <authorList>
            <person name="Sun Q."/>
            <person name="Mori K."/>
        </authorList>
    </citation>
    <scope>NUCLEOTIDE SEQUENCE [LARGE SCALE GENOMIC DNA]</scope>
    <source>
        <strain evidence="1 2">CCM 7650</strain>
    </source>
</reference>
<evidence type="ECO:0000313" key="1">
    <source>
        <dbReference type="EMBL" id="MFC0264702.1"/>
    </source>
</evidence>
<gene>
    <name evidence="1" type="ORF">ACFFIP_18590</name>
</gene>
<name>A0ABV6FYP8_9BACT</name>